<name>A0ABW3S019_9BACL</name>
<dbReference type="InterPro" id="IPR011256">
    <property type="entry name" value="Reg_factor_effector_dom_sf"/>
</dbReference>
<protein>
    <submittedName>
        <fullName evidence="1">AraC family transcriptional regulator</fullName>
    </submittedName>
</protein>
<keyword evidence="2" id="KW-1185">Reference proteome</keyword>
<dbReference type="Proteomes" id="UP001597262">
    <property type="component" value="Unassembled WGS sequence"/>
</dbReference>
<dbReference type="Gene3D" id="3.20.80.10">
    <property type="entry name" value="Regulatory factor, effector binding domain"/>
    <property type="match status" value="1"/>
</dbReference>
<proteinExistence type="predicted"/>
<evidence type="ECO:0000313" key="1">
    <source>
        <dbReference type="EMBL" id="MFD1177968.1"/>
    </source>
</evidence>
<gene>
    <name evidence="1" type="ORF">ACFQ3W_16895</name>
</gene>
<dbReference type="RefSeq" id="WP_379320417.1">
    <property type="nucleotide sequence ID" value="NZ_JBHTLM010000013.1"/>
</dbReference>
<accession>A0ABW3S019</accession>
<comment type="caution">
    <text evidence="1">The sequence shown here is derived from an EMBL/GenBank/DDBJ whole genome shotgun (WGS) entry which is preliminary data.</text>
</comment>
<organism evidence="1 2">
    <name type="scientific">Paenibacillus puldeungensis</name>
    <dbReference type="NCBI Taxonomy" id="696536"/>
    <lineage>
        <taxon>Bacteria</taxon>
        <taxon>Bacillati</taxon>
        <taxon>Bacillota</taxon>
        <taxon>Bacilli</taxon>
        <taxon>Bacillales</taxon>
        <taxon>Paenibacillaceae</taxon>
        <taxon>Paenibacillus</taxon>
    </lineage>
</organism>
<reference evidence="2" key="1">
    <citation type="journal article" date="2019" name="Int. J. Syst. Evol. Microbiol.">
        <title>The Global Catalogue of Microorganisms (GCM) 10K type strain sequencing project: providing services to taxonomists for standard genome sequencing and annotation.</title>
        <authorList>
            <consortium name="The Broad Institute Genomics Platform"/>
            <consortium name="The Broad Institute Genome Sequencing Center for Infectious Disease"/>
            <person name="Wu L."/>
            <person name="Ma J."/>
        </authorList>
    </citation>
    <scope>NUCLEOTIDE SEQUENCE [LARGE SCALE GENOMIC DNA]</scope>
    <source>
        <strain evidence="2">CCUG 59189</strain>
    </source>
</reference>
<sequence>MADVVKVYKEHIPAVRFVGKKYGDDDRINDNFGAKWGEWFANNRFEAIEKQVKGSMKDIYEDQDAYIGLMRWKEGEPFEYWIGIFTPETTMVPKGYAYVDFPESDLGVCWVYGKETGVYGKGTLCLPPIYNSR</sequence>
<evidence type="ECO:0000313" key="2">
    <source>
        <dbReference type="Proteomes" id="UP001597262"/>
    </source>
</evidence>
<dbReference type="EMBL" id="JBHTLM010000013">
    <property type="protein sequence ID" value="MFD1177968.1"/>
    <property type="molecule type" value="Genomic_DNA"/>
</dbReference>